<reference evidence="2" key="1">
    <citation type="journal article" date="2019" name="Int. J. Syst. Evol. Microbiol.">
        <title>The Global Catalogue of Microorganisms (GCM) 10K type strain sequencing project: providing services to taxonomists for standard genome sequencing and annotation.</title>
        <authorList>
            <consortium name="The Broad Institute Genomics Platform"/>
            <consortium name="The Broad Institute Genome Sequencing Center for Infectious Disease"/>
            <person name="Wu L."/>
            <person name="Ma J."/>
        </authorList>
    </citation>
    <scope>NUCLEOTIDE SEQUENCE [LARGE SCALE GENOMIC DNA]</scope>
    <source>
        <strain evidence="2">YJ-61-S</strain>
    </source>
</reference>
<sequence>MKINDKKRTIKLSEIPLKGSLGLLAVGDVAFAEWRKVKQAHNMETKNRKK</sequence>
<dbReference type="EMBL" id="JBHSFV010000001">
    <property type="protein sequence ID" value="MFC4632667.1"/>
    <property type="molecule type" value="Genomic_DNA"/>
</dbReference>
<proteinExistence type="predicted"/>
<accession>A0ABV9HSB2</accession>
<dbReference type="RefSeq" id="WP_379976868.1">
    <property type="nucleotide sequence ID" value="NZ_JBHSFV010000001.1"/>
</dbReference>
<gene>
    <name evidence="1" type="ORF">ACFO3O_02045</name>
</gene>
<evidence type="ECO:0000313" key="1">
    <source>
        <dbReference type="EMBL" id="MFC4632667.1"/>
    </source>
</evidence>
<dbReference type="Proteomes" id="UP001596043">
    <property type="component" value="Unassembled WGS sequence"/>
</dbReference>
<protein>
    <submittedName>
        <fullName evidence="1">Uncharacterized protein</fullName>
    </submittedName>
</protein>
<name>A0ABV9HSB2_9FLAO</name>
<evidence type="ECO:0000313" key="2">
    <source>
        <dbReference type="Proteomes" id="UP001596043"/>
    </source>
</evidence>
<comment type="caution">
    <text evidence="1">The sequence shown here is derived from an EMBL/GenBank/DDBJ whole genome shotgun (WGS) entry which is preliminary data.</text>
</comment>
<keyword evidence="2" id="KW-1185">Reference proteome</keyword>
<organism evidence="1 2">
    <name type="scientific">Dokdonia ponticola</name>
    <dbReference type="NCBI Taxonomy" id="2041041"/>
    <lineage>
        <taxon>Bacteria</taxon>
        <taxon>Pseudomonadati</taxon>
        <taxon>Bacteroidota</taxon>
        <taxon>Flavobacteriia</taxon>
        <taxon>Flavobacteriales</taxon>
        <taxon>Flavobacteriaceae</taxon>
        <taxon>Dokdonia</taxon>
    </lineage>
</organism>